<dbReference type="GeneID" id="89289992"/>
<feature type="transmembrane region" description="Helical" evidence="2">
    <location>
        <begin position="111"/>
        <end position="131"/>
    </location>
</feature>
<protein>
    <submittedName>
        <fullName evidence="3">Uncharacterized protein</fullName>
    </submittedName>
</protein>
<evidence type="ECO:0000313" key="3">
    <source>
        <dbReference type="EMBL" id="BES82427.1"/>
    </source>
</evidence>
<keyword evidence="4" id="KW-1185">Reference proteome</keyword>
<reference evidence="3 4" key="1">
    <citation type="submission" date="2023-09" db="EMBL/GenBank/DDBJ databases">
        <title>Pyrofollis japonicus gen. nov. sp. nov., a novel member of the family Pyrodictiaceae isolated from the Iheya North hydrothermal field.</title>
        <authorList>
            <person name="Miyazaki U."/>
            <person name="Sanari M."/>
            <person name="Tame A."/>
            <person name="Kitajima M."/>
            <person name="Okamoto A."/>
            <person name="Sawayama S."/>
            <person name="Miyazaki J."/>
            <person name="Takai K."/>
            <person name="Nakagawa S."/>
        </authorList>
    </citation>
    <scope>NUCLEOTIDE SEQUENCE [LARGE SCALE GENOMIC DNA]</scope>
    <source>
        <strain evidence="3 4">AV2</strain>
    </source>
</reference>
<feature type="compositionally biased region" description="Basic and acidic residues" evidence="1">
    <location>
        <begin position="161"/>
        <end position="177"/>
    </location>
</feature>
<keyword evidence="2" id="KW-0812">Transmembrane</keyword>
<proteinExistence type="predicted"/>
<accession>A0ABM8IY16</accession>
<evidence type="ECO:0000256" key="2">
    <source>
        <dbReference type="SAM" id="Phobius"/>
    </source>
</evidence>
<feature type="transmembrane region" description="Helical" evidence="2">
    <location>
        <begin position="31"/>
        <end position="51"/>
    </location>
</feature>
<feature type="region of interest" description="Disordered" evidence="1">
    <location>
        <begin position="155"/>
        <end position="177"/>
    </location>
</feature>
<feature type="transmembrane region" description="Helical" evidence="2">
    <location>
        <begin position="72"/>
        <end position="91"/>
    </location>
</feature>
<sequence>MEESNVAIALVHGAIALPGLPSGLEHLAELVSLASLALGVLLSINAGRGFARRIHDVELARRHGEKLPGIGLLAYISLLLALMCNLAAFTASKTLSSIASLMGSIPLGGVASHLASLAVTVAVTLASYRFYAARYRGLDEPLTREGRLVLKSLGKASSAKKAVERKLGRKRDSGKEV</sequence>
<evidence type="ECO:0000256" key="1">
    <source>
        <dbReference type="SAM" id="MobiDB-lite"/>
    </source>
</evidence>
<keyword evidence="2" id="KW-0472">Membrane</keyword>
<dbReference type="RefSeq" id="WP_338249737.1">
    <property type="nucleotide sequence ID" value="NZ_AP028907.1"/>
</dbReference>
<name>A0ABM8IY16_9CREN</name>
<organism evidence="3 4">
    <name type="scientific">Pyrodictium abyssi</name>
    <dbReference type="NCBI Taxonomy" id="54256"/>
    <lineage>
        <taxon>Archaea</taxon>
        <taxon>Thermoproteota</taxon>
        <taxon>Thermoprotei</taxon>
        <taxon>Desulfurococcales</taxon>
        <taxon>Pyrodictiaceae</taxon>
        <taxon>Pyrodictium</taxon>
    </lineage>
</organism>
<gene>
    <name evidence="3" type="ORF">PABY_19940</name>
</gene>
<dbReference type="Proteomes" id="UP001341135">
    <property type="component" value="Chromosome"/>
</dbReference>
<dbReference type="EMBL" id="AP028907">
    <property type="protein sequence ID" value="BES82427.1"/>
    <property type="molecule type" value="Genomic_DNA"/>
</dbReference>
<keyword evidence="2" id="KW-1133">Transmembrane helix</keyword>
<evidence type="ECO:0000313" key="4">
    <source>
        <dbReference type="Proteomes" id="UP001341135"/>
    </source>
</evidence>